<feature type="region of interest" description="Disordered" evidence="1">
    <location>
        <begin position="1"/>
        <end position="46"/>
    </location>
</feature>
<dbReference type="AlphaFoldDB" id="A0A5B7JTE0"/>
<feature type="compositionally biased region" description="Low complexity" evidence="1">
    <location>
        <begin position="12"/>
        <end position="27"/>
    </location>
</feature>
<sequence>MRSSTEVVDLFSSASSSSPPYRSQAASTALPPVTAEGTRSERRHSSIMCYYPPEMRFKDRSNVSL</sequence>
<keyword evidence="3" id="KW-1185">Reference proteome</keyword>
<dbReference type="EMBL" id="VSRR010111007">
    <property type="protein sequence ID" value="MPC97683.1"/>
    <property type="molecule type" value="Genomic_DNA"/>
</dbReference>
<accession>A0A5B7JTE0</accession>
<evidence type="ECO:0000313" key="3">
    <source>
        <dbReference type="Proteomes" id="UP000324222"/>
    </source>
</evidence>
<reference evidence="2 3" key="1">
    <citation type="submission" date="2019-05" db="EMBL/GenBank/DDBJ databases">
        <title>Another draft genome of Portunus trituberculatus and its Hox gene families provides insights of decapod evolution.</title>
        <authorList>
            <person name="Jeong J.-H."/>
            <person name="Song I."/>
            <person name="Kim S."/>
            <person name="Choi T."/>
            <person name="Kim D."/>
            <person name="Ryu S."/>
            <person name="Kim W."/>
        </authorList>
    </citation>
    <scope>NUCLEOTIDE SEQUENCE [LARGE SCALE GENOMIC DNA]</scope>
    <source>
        <tissue evidence="2">Muscle</tissue>
    </source>
</reference>
<protein>
    <submittedName>
        <fullName evidence="2">Uncharacterized protein</fullName>
    </submittedName>
</protein>
<organism evidence="2 3">
    <name type="scientific">Portunus trituberculatus</name>
    <name type="common">Swimming crab</name>
    <name type="synonym">Neptunus trituberculatus</name>
    <dbReference type="NCBI Taxonomy" id="210409"/>
    <lineage>
        <taxon>Eukaryota</taxon>
        <taxon>Metazoa</taxon>
        <taxon>Ecdysozoa</taxon>
        <taxon>Arthropoda</taxon>
        <taxon>Crustacea</taxon>
        <taxon>Multicrustacea</taxon>
        <taxon>Malacostraca</taxon>
        <taxon>Eumalacostraca</taxon>
        <taxon>Eucarida</taxon>
        <taxon>Decapoda</taxon>
        <taxon>Pleocyemata</taxon>
        <taxon>Brachyura</taxon>
        <taxon>Eubrachyura</taxon>
        <taxon>Portunoidea</taxon>
        <taxon>Portunidae</taxon>
        <taxon>Portuninae</taxon>
        <taxon>Portunus</taxon>
    </lineage>
</organism>
<dbReference type="Proteomes" id="UP000324222">
    <property type="component" value="Unassembled WGS sequence"/>
</dbReference>
<comment type="caution">
    <text evidence="2">The sequence shown here is derived from an EMBL/GenBank/DDBJ whole genome shotgun (WGS) entry which is preliminary data.</text>
</comment>
<evidence type="ECO:0000256" key="1">
    <source>
        <dbReference type="SAM" id="MobiDB-lite"/>
    </source>
</evidence>
<proteinExistence type="predicted"/>
<name>A0A5B7JTE0_PORTR</name>
<gene>
    <name evidence="2" type="ORF">E2C01_093008</name>
</gene>
<evidence type="ECO:0000313" key="2">
    <source>
        <dbReference type="EMBL" id="MPC97683.1"/>
    </source>
</evidence>